<feature type="domain" description="DUF1206" evidence="2">
    <location>
        <begin position="195"/>
        <end position="262"/>
    </location>
</feature>
<feature type="transmembrane region" description="Helical" evidence="1">
    <location>
        <begin position="236"/>
        <end position="256"/>
    </location>
</feature>
<keyword evidence="4" id="KW-1185">Reference proteome</keyword>
<name>A0ABT3YKH3_9HYPH</name>
<reference evidence="3" key="1">
    <citation type="submission" date="2022-10" db="EMBL/GenBank/DDBJ databases">
        <title>Hoeflea sp. J2-29, isolated from marine algae.</title>
        <authorList>
            <person name="Kristyanto S."/>
            <person name="Kim J.M."/>
            <person name="Jeon C.O."/>
        </authorList>
    </citation>
    <scope>NUCLEOTIDE SEQUENCE</scope>
    <source>
        <strain evidence="3">J2-29</strain>
    </source>
</reference>
<dbReference type="Pfam" id="PF06724">
    <property type="entry name" value="DUF1206"/>
    <property type="match status" value="2"/>
</dbReference>
<evidence type="ECO:0000256" key="1">
    <source>
        <dbReference type="SAM" id="Phobius"/>
    </source>
</evidence>
<dbReference type="RefSeq" id="WP_267614077.1">
    <property type="nucleotide sequence ID" value="NZ_JAOVZQ010000001.1"/>
</dbReference>
<dbReference type="InterPro" id="IPR009597">
    <property type="entry name" value="DUF1206"/>
</dbReference>
<keyword evidence="1" id="KW-1133">Transmembrane helix</keyword>
<dbReference type="EMBL" id="JAOVZQ010000001">
    <property type="protein sequence ID" value="MCY0096240.1"/>
    <property type="molecule type" value="Genomic_DNA"/>
</dbReference>
<evidence type="ECO:0000313" key="4">
    <source>
        <dbReference type="Proteomes" id="UP001081283"/>
    </source>
</evidence>
<proteinExistence type="predicted"/>
<sequence>MNLDAVTQTSWHDWFKPFARLGYGARGVVYLVLAVFIVSAALTTGSGGDSKDAVRFITQSTASAILAPLLIVSLAGYCCWRIVQAVFDTDEHGISPKGLAVRAGLIGSAASYGFLMAYTFSLWWGSAMSSGSSSDGFARTAAGFIGAGPVSVILSTIFAIVGVAHIWKAITGKYREHIDASETVMRWIDMAAIGGLCARGVIFLVIAFLLFRHGLAGEEGRASLADALGFIADLPLGAWLLGATGAGFFLFSAYSLSEAIWRRINVENA</sequence>
<comment type="caution">
    <text evidence="3">The sequence shown here is derived from an EMBL/GenBank/DDBJ whole genome shotgun (WGS) entry which is preliminary data.</text>
</comment>
<dbReference type="Proteomes" id="UP001081283">
    <property type="component" value="Unassembled WGS sequence"/>
</dbReference>
<feature type="domain" description="DUF1206" evidence="2">
    <location>
        <begin position="21"/>
        <end position="88"/>
    </location>
</feature>
<feature type="transmembrane region" description="Helical" evidence="1">
    <location>
        <begin position="103"/>
        <end position="124"/>
    </location>
</feature>
<gene>
    <name evidence="3" type="ORF">OEG82_19800</name>
</gene>
<feature type="transmembrane region" description="Helical" evidence="1">
    <location>
        <begin position="62"/>
        <end position="83"/>
    </location>
</feature>
<evidence type="ECO:0000259" key="2">
    <source>
        <dbReference type="Pfam" id="PF06724"/>
    </source>
</evidence>
<feature type="transmembrane region" description="Helical" evidence="1">
    <location>
        <begin position="187"/>
        <end position="211"/>
    </location>
</feature>
<protein>
    <submittedName>
        <fullName evidence="3">DUF1206 domain-containing protein</fullName>
    </submittedName>
</protein>
<keyword evidence="1" id="KW-0812">Transmembrane</keyword>
<accession>A0ABT3YKH3</accession>
<feature type="transmembrane region" description="Helical" evidence="1">
    <location>
        <begin position="144"/>
        <end position="167"/>
    </location>
</feature>
<feature type="transmembrane region" description="Helical" evidence="1">
    <location>
        <begin position="21"/>
        <end position="42"/>
    </location>
</feature>
<keyword evidence="1" id="KW-0472">Membrane</keyword>
<evidence type="ECO:0000313" key="3">
    <source>
        <dbReference type="EMBL" id="MCY0096240.1"/>
    </source>
</evidence>
<organism evidence="3 4">
    <name type="scientific">Hoeflea ulvae</name>
    <dbReference type="NCBI Taxonomy" id="2983764"/>
    <lineage>
        <taxon>Bacteria</taxon>
        <taxon>Pseudomonadati</taxon>
        <taxon>Pseudomonadota</taxon>
        <taxon>Alphaproteobacteria</taxon>
        <taxon>Hyphomicrobiales</taxon>
        <taxon>Rhizobiaceae</taxon>
        <taxon>Hoeflea</taxon>
    </lineage>
</organism>